<dbReference type="FunFam" id="2.10.25.10:FF:000122">
    <property type="entry name" value="Protein crumbs homolog 2"/>
    <property type="match status" value="1"/>
</dbReference>
<dbReference type="SUPFAM" id="SSF57196">
    <property type="entry name" value="EGF/Laminin"/>
    <property type="match status" value="1"/>
</dbReference>
<comment type="caution">
    <text evidence="14">The sequence shown here is derived from an EMBL/GenBank/DDBJ whole genome shotgun (WGS) entry which is preliminary data.</text>
</comment>
<dbReference type="PROSITE" id="PS01186">
    <property type="entry name" value="EGF_2"/>
    <property type="match status" value="3"/>
</dbReference>
<accession>A0A8S4PXY0</accession>
<dbReference type="PROSITE" id="PS50026">
    <property type="entry name" value="EGF_3"/>
    <property type="match status" value="4"/>
</dbReference>
<feature type="signal peptide" evidence="12">
    <location>
        <begin position="1"/>
        <end position="19"/>
    </location>
</feature>
<feature type="disulfide bond" evidence="11">
    <location>
        <begin position="160"/>
        <end position="169"/>
    </location>
</feature>
<evidence type="ECO:0000256" key="11">
    <source>
        <dbReference type="PROSITE-ProRule" id="PRU00076"/>
    </source>
</evidence>
<keyword evidence="9 11" id="KW-1015">Disulfide bond</keyword>
<dbReference type="PROSITE" id="PS00022">
    <property type="entry name" value="EGF_1"/>
    <property type="match status" value="4"/>
</dbReference>
<evidence type="ECO:0000256" key="1">
    <source>
        <dbReference type="ARBA" id="ARBA00004167"/>
    </source>
</evidence>
<feature type="chain" id="PRO_5035834131" description="EGF-like domain-containing protein" evidence="12">
    <location>
        <begin position="20"/>
        <end position="252"/>
    </location>
</feature>
<dbReference type="Gene3D" id="2.10.25.10">
    <property type="entry name" value="Laminin"/>
    <property type="match status" value="4"/>
</dbReference>
<name>A0A8S4PXY0_OWEFU</name>
<reference evidence="14" key="1">
    <citation type="submission" date="2022-03" db="EMBL/GenBank/DDBJ databases">
        <authorList>
            <person name="Martin C."/>
        </authorList>
    </citation>
    <scope>NUCLEOTIDE SEQUENCE</scope>
</reference>
<keyword evidence="15" id="KW-1185">Reference proteome</keyword>
<dbReference type="InterPro" id="IPR001881">
    <property type="entry name" value="EGF-like_Ca-bd_dom"/>
</dbReference>
<dbReference type="SUPFAM" id="SSF57414">
    <property type="entry name" value="Hairpin loop containing domain-like"/>
    <property type="match status" value="1"/>
</dbReference>
<feature type="domain" description="EGF-like" evidence="13">
    <location>
        <begin position="96"/>
        <end position="132"/>
    </location>
</feature>
<evidence type="ECO:0000256" key="2">
    <source>
        <dbReference type="ARBA" id="ARBA00022536"/>
    </source>
</evidence>
<comment type="subcellular location">
    <subcellularLocation>
        <location evidence="1">Membrane</location>
        <topology evidence="1">Single-pass membrane protein</topology>
    </subcellularLocation>
</comment>
<dbReference type="InterPro" id="IPR018097">
    <property type="entry name" value="EGF_Ca-bd_CS"/>
</dbReference>
<dbReference type="GO" id="GO:0007219">
    <property type="term" value="P:Notch signaling pathway"/>
    <property type="evidence" value="ECO:0007669"/>
    <property type="project" value="TreeGrafter"/>
</dbReference>
<dbReference type="GO" id="GO:0120025">
    <property type="term" value="C:plasma membrane bounded cell projection"/>
    <property type="evidence" value="ECO:0007669"/>
    <property type="project" value="UniProtKB-ARBA"/>
</dbReference>
<evidence type="ECO:0000256" key="7">
    <source>
        <dbReference type="ARBA" id="ARBA00022989"/>
    </source>
</evidence>
<keyword evidence="5" id="KW-0677">Repeat</keyword>
<keyword evidence="2 11" id="KW-0245">EGF-like domain</keyword>
<evidence type="ECO:0000256" key="12">
    <source>
        <dbReference type="SAM" id="SignalP"/>
    </source>
</evidence>
<dbReference type="GO" id="GO:0005509">
    <property type="term" value="F:calcium ion binding"/>
    <property type="evidence" value="ECO:0007669"/>
    <property type="project" value="InterPro"/>
</dbReference>
<dbReference type="OrthoDB" id="430340at2759"/>
<dbReference type="PANTHER" id="PTHR12916">
    <property type="entry name" value="CYTOCHROME C OXIDASE POLYPEPTIDE VIC-2"/>
    <property type="match status" value="1"/>
</dbReference>
<keyword evidence="10" id="KW-0325">Glycoprotein</keyword>
<proteinExistence type="predicted"/>
<evidence type="ECO:0000313" key="14">
    <source>
        <dbReference type="EMBL" id="CAH1798747.1"/>
    </source>
</evidence>
<feature type="domain" description="EGF-like" evidence="13">
    <location>
        <begin position="210"/>
        <end position="246"/>
    </location>
</feature>
<feature type="disulfide bond" evidence="11">
    <location>
        <begin position="122"/>
        <end position="131"/>
    </location>
</feature>
<keyword evidence="7" id="KW-1133">Transmembrane helix</keyword>
<evidence type="ECO:0000256" key="10">
    <source>
        <dbReference type="ARBA" id="ARBA00023180"/>
    </source>
</evidence>
<sequence>MIIALKPFTFFAVWKIILSLENDVKEYYVEPKGGKQAITSGTISTYARSRMTCFSACFESYSCKSSGFNKYTKECELYNEHSSPILAGGWSLMIANINDCASNPCLNSGTCTDGDNSYTCTCISGYEGLYCDVDTDECSSNPCLNGGTCTDEVNGYTCTCVPGYEGVECAINTDECSSNPCLNGGTCTDEVNGYTCTCVPGYEGVECVINTNECSSNPCLNGGTCIDQVNSYTCNCGSSYIGSQCQTEYDDK</sequence>
<evidence type="ECO:0000256" key="3">
    <source>
        <dbReference type="ARBA" id="ARBA00022692"/>
    </source>
</evidence>
<dbReference type="SMART" id="SM00181">
    <property type="entry name" value="EGF"/>
    <property type="match status" value="4"/>
</dbReference>
<dbReference type="PRINTS" id="PR00010">
    <property type="entry name" value="EGFBLOOD"/>
</dbReference>
<feature type="disulfide bond" evidence="11">
    <location>
        <begin position="198"/>
        <end position="207"/>
    </location>
</feature>
<dbReference type="GO" id="GO:0016020">
    <property type="term" value="C:membrane"/>
    <property type="evidence" value="ECO:0007669"/>
    <property type="project" value="UniProtKB-SubCell"/>
</dbReference>
<feature type="disulfide bond" evidence="11">
    <location>
        <begin position="236"/>
        <end position="245"/>
    </location>
</feature>
<dbReference type="FunFam" id="2.10.25.10:FF:000247">
    <property type="entry name" value="Delta/notch like EGF repeat containing"/>
    <property type="match status" value="1"/>
</dbReference>
<dbReference type="InterPro" id="IPR009030">
    <property type="entry name" value="Growth_fac_rcpt_cys_sf"/>
</dbReference>
<evidence type="ECO:0000256" key="9">
    <source>
        <dbReference type="ARBA" id="ARBA00023157"/>
    </source>
</evidence>
<dbReference type="GO" id="GO:0005112">
    <property type="term" value="F:Notch binding"/>
    <property type="evidence" value="ECO:0007669"/>
    <property type="project" value="TreeGrafter"/>
</dbReference>
<evidence type="ECO:0000259" key="13">
    <source>
        <dbReference type="PROSITE" id="PS50026"/>
    </source>
</evidence>
<dbReference type="InterPro" id="IPR000152">
    <property type="entry name" value="EGF-type_Asp/Asn_hydroxyl_site"/>
</dbReference>
<comment type="caution">
    <text evidence="11">Lacks conserved residue(s) required for the propagation of feature annotation.</text>
</comment>
<evidence type="ECO:0000313" key="15">
    <source>
        <dbReference type="Proteomes" id="UP000749559"/>
    </source>
</evidence>
<evidence type="ECO:0000256" key="4">
    <source>
        <dbReference type="ARBA" id="ARBA00022729"/>
    </source>
</evidence>
<keyword evidence="4 12" id="KW-0732">Signal</keyword>
<dbReference type="FunFam" id="2.10.25.10:FF:000143">
    <property type="entry name" value="Protein crumbs 1"/>
    <property type="match status" value="2"/>
</dbReference>
<dbReference type="SMART" id="SM00179">
    <property type="entry name" value="EGF_CA"/>
    <property type="match status" value="4"/>
</dbReference>
<keyword evidence="6" id="KW-0106">Calcium</keyword>
<keyword evidence="8" id="KW-0472">Membrane</keyword>
<dbReference type="GO" id="GO:0071944">
    <property type="term" value="C:cell periphery"/>
    <property type="evidence" value="ECO:0007669"/>
    <property type="project" value="UniProtKB-ARBA"/>
</dbReference>
<evidence type="ECO:0000256" key="6">
    <source>
        <dbReference type="ARBA" id="ARBA00022837"/>
    </source>
</evidence>
<dbReference type="PROSITE" id="PS01187">
    <property type="entry name" value="EGF_CA"/>
    <property type="match status" value="2"/>
</dbReference>
<feature type="domain" description="EGF-like" evidence="13">
    <location>
        <begin position="134"/>
        <end position="170"/>
    </location>
</feature>
<organism evidence="14 15">
    <name type="scientific">Owenia fusiformis</name>
    <name type="common">Polychaete worm</name>
    <dbReference type="NCBI Taxonomy" id="6347"/>
    <lineage>
        <taxon>Eukaryota</taxon>
        <taxon>Metazoa</taxon>
        <taxon>Spiralia</taxon>
        <taxon>Lophotrochozoa</taxon>
        <taxon>Annelida</taxon>
        <taxon>Polychaeta</taxon>
        <taxon>Sedentaria</taxon>
        <taxon>Canalipalpata</taxon>
        <taxon>Sabellida</taxon>
        <taxon>Oweniida</taxon>
        <taxon>Oweniidae</taxon>
        <taxon>Owenia</taxon>
    </lineage>
</organism>
<dbReference type="GO" id="GO:0007399">
    <property type="term" value="P:nervous system development"/>
    <property type="evidence" value="ECO:0007669"/>
    <property type="project" value="UniProtKB-ARBA"/>
</dbReference>
<dbReference type="Proteomes" id="UP000749559">
    <property type="component" value="Unassembled WGS sequence"/>
</dbReference>
<dbReference type="Pfam" id="PF00008">
    <property type="entry name" value="EGF"/>
    <property type="match status" value="4"/>
</dbReference>
<protein>
    <recommendedName>
        <fullName evidence="13">EGF-like domain-containing protein</fullName>
    </recommendedName>
</protein>
<gene>
    <name evidence="14" type="ORF">OFUS_LOCUS22841</name>
</gene>
<feature type="domain" description="EGF-like" evidence="13">
    <location>
        <begin position="172"/>
        <end position="208"/>
    </location>
</feature>
<dbReference type="AlphaFoldDB" id="A0A8S4PXY0"/>
<dbReference type="PROSITE" id="PS00010">
    <property type="entry name" value="ASX_HYDROXYL"/>
    <property type="match status" value="4"/>
</dbReference>
<evidence type="ECO:0000256" key="5">
    <source>
        <dbReference type="ARBA" id="ARBA00022737"/>
    </source>
</evidence>
<keyword evidence="3" id="KW-0812">Transmembrane</keyword>
<dbReference type="InterPro" id="IPR000742">
    <property type="entry name" value="EGF"/>
</dbReference>
<dbReference type="EMBL" id="CAIIXF020000011">
    <property type="protein sequence ID" value="CAH1798747.1"/>
    <property type="molecule type" value="Genomic_DNA"/>
</dbReference>
<dbReference type="CDD" id="cd00054">
    <property type="entry name" value="EGF_CA"/>
    <property type="match status" value="4"/>
</dbReference>
<dbReference type="SUPFAM" id="SSF57184">
    <property type="entry name" value="Growth factor receptor domain"/>
    <property type="match status" value="1"/>
</dbReference>
<evidence type="ECO:0000256" key="8">
    <source>
        <dbReference type="ARBA" id="ARBA00023136"/>
    </source>
</evidence>
<dbReference type="PANTHER" id="PTHR12916:SF9">
    <property type="entry name" value="NEUROGENIC LOCUS NOTCH HOMOLOG PROTEIN 1-RELATED"/>
    <property type="match status" value="1"/>
</dbReference>